<dbReference type="EMBL" id="CP060696">
    <property type="protein sequence ID" value="QNO17698.1"/>
    <property type="molecule type" value="Genomic_DNA"/>
</dbReference>
<gene>
    <name evidence="1" type="ORF">H6X83_12335</name>
</gene>
<keyword evidence="2" id="KW-1185">Reference proteome</keyword>
<organism evidence="1 2">
    <name type="scientific">Caproicibacterium amylolyticum</name>
    <dbReference type="NCBI Taxonomy" id="2766537"/>
    <lineage>
        <taxon>Bacteria</taxon>
        <taxon>Bacillati</taxon>
        <taxon>Bacillota</taxon>
        <taxon>Clostridia</taxon>
        <taxon>Eubacteriales</taxon>
        <taxon>Oscillospiraceae</taxon>
        <taxon>Caproicibacterium</taxon>
    </lineage>
</organism>
<name>A0A7G9WG86_9FIRM</name>
<dbReference type="RefSeq" id="WP_212506762.1">
    <property type="nucleotide sequence ID" value="NZ_CP060696.1"/>
</dbReference>
<evidence type="ECO:0000313" key="1">
    <source>
        <dbReference type="EMBL" id="QNO17698.1"/>
    </source>
</evidence>
<sequence>MSVRVWYEDTEITADVSISACVHDLFAESSADILHLTLNDTRRLWDGWHPKAGEKLKVTDGAASTGTLYVRQCSPQNGLYEITAASVPEAMQEKRTKSWASVRFLQLAAEIAVHSGLTFKTYGVTDQQYKFVSQESRSNAEFLQQRCILEGCAFLVYDHALILYSQKYMEQQEPQGELAVASDSDFVYKDRGSRQFGSAKVSNGGFTGSYTKNKLSKTYKCALPVCISSQEEADRFARGVLRDLNKDGITATLQTGLLRGYAPGSTVKLQTSGAASYDGTWFITHMRNDYAAGTTKLFLRKPLEGY</sequence>
<dbReference type="SUPFAM" id="SSF69279">
    <property type="entry name" value="Phage tail proteins"/>
    <property type="match status" value="1"/>
</dbReference>
<dbReference type="AlphaFoldDB" id="A0A7G9WG86"/>
<protein>
    <submittedName>
        <fullName evidence="1">Phage late control D family protein</fullName>
    </submittedName>
</protein>
<evidence type="ECO:0000313" key="2">
    <source>
        <dbReference type="Proteomes" id="UP000516046"/>
    </source>
</evidence>
<proteinExistence type="predicted"/>
<accession>A0A7G9WG86</accession>
<dbReference type="Proteomes" id="UP000516046">
    <property type="component" value="Chromosome"/>
</dbReference>
<dbReference type="KEGG" id="caml:H6X83_12335"/>
<reference evidence="1 2" key="1">
    <citation type="submission" date="2020-08" db="EMBL/GenBank/DDBJ databases">
        <authorList>
            <person name="Ren C."/>
            <person name="Gu Y."/>
            <person name="Xu Y."/>
        </authorList>
    </citation>
    <scope>NUCLEOTIDE SEQUENCE [LARGE SCALE GENOMIC DNA]</scope>
    <source>
        <strain evidence="1 2">LBM18003</strain>
    </source>
</reference>